<dbReference type="Proteomes" id="UP000821865">
    <property type="component" value="Chromosome 6"/>
</dbReference>
<evidence type="ECO:0000313" key="2">
    <source>
        <dbReference type="Proteomes" id="UP000821865"/>
    </source>
</evidence>
<sequence length="422" mass="48029">MATYINTSLDPCDDFFSYVCSNAIRYALSEDTIQEEQLQRAMVTGVMPNNVPMLQAGHFLNTYYKTCVQTILNRHSFANGTVNALLRKEADLLKKIDSRKAMVFLMVSAFKYSLRSCIAIFGVCAESVFKMEELWSLFQVEVLTSNDKDIVAKQVFASVRDVMHRQLRTSTLIEVEDFDNVASFFKNVTLRTPMSETYASIPVPNATLDFAENLLRGRAYDVTISIARWTSMVATAISSHRGVLVINYRHIILSPFWYNFIFPTSANIQLLNMAVLGQLMAEILWVLALYAVPWEQTTASNLRNLTTCFTDVYLQNFDDASESSSVLFMALSFSTLAKSLNSPEWHTVKPAWSLWSFSHAQFFYIFSNYYRCPKVSSPKDKFFMNIPLMYVEDFATAFKCSSNTPMKTPRRCVKLDGGEYGT</sequence>
<organism evidence="1 2">
    <name type="scientific">Dermacentor silvarum</name>
    <name type="common">Tick</name>
    <dbReference type="NCBI Taxonomy" id="543639"/>
    <lineage>
        <taxon>Eukaryota</taxon>
        <taxon>Metazoa</taxon>
        <taxon>Ecdysozoa</taxon>
        <taxon>Arthropoda</taxon>
        <taxon>Chelicerata</taxon>
        <taxon>Arachnida</taxon>
        <taxon>Acari</taxon>
        <taxon>Parasitiformes</taxon>
        <taxon>Ixodida</taxon>
        <taxon>Ixodoidea</taxon>
        <taxon>Ixodidae</taxon>
        <taxon>Rhipicephalinae</taxon>
        <taxon>Dermacentor</taxon>
    </lineage>
</organism>
<name>A0ACB8CJ10_DERSI</name>
<evidence type="ECO:0000313" key="1">
    <source>
        <dbReference type="EMBL" id="KAH7944814.1"/>
    </source>
</evidence>
<reference evidence="1" key="1">
    <citation type="submission" date="2020-05" db="EMBL/GenBank/DDBJ databases">
        <title>Large-scale comparative analyses of tick genomes elucidate their genetic diversity and vector capacities.</title>
        <authorList>
            <person name="Jia N."/>
            <person name="Wang J."/>
            <person name="Shi W."/>
            <person name="Du L."/>
            <person name="Sun Y."/>
            <person name="Zhan W."/>
            <person name="Jiang J."/>
            <person name="Wang Q."/>
            <person name="Zhang B."/>
            <person name="Ji P."/>
            <person name="Sakyi L.B."/>
            <person name="Cui X."/>
            <person name="Yuan T."/>
            <person name="Jiang B."/>
            <person name="Yang W."/>
            <person name="Lam T.T.-Y."/>
            <person name="Chang Q."/>
            <person name="Ding S."/>
            <person name="Wang X."/>
            <person name="Zhu J."/>
            <person name="Ruan X."/>
            <person name="Zhao L."/>
            <person name="Wei J."/>
            <person name="Que T."/>
            <person name="Du C."/>
            <person name="Cheng J."/>
            <person name="Dai P."/>
            <person name="Han X."/>
            <person name="Huang E."/>
            <person name="Gao Y."/>
            <person name="Liu J."/>
            <person name="Shao H."/>
            <person name="Ye R."/>
            <person name="Li L."/>
            <person name="Wei W."/>
            <person name="Wang X."/>
            <person name="Wang C."/>
            <person name="Yang T."/>
            <person name="Huo Q."/>
            <person name="Li W."/>
            <person name="Guo W."/>
            <person name="Chen H."/>
            <person name="Zhou L."/>
            <person name="Ni X."/>
            <person name="Tian J."/>
            <person name="Zhou Y."/>
            <person name="Sheng Y."/>
            <person name="Liu T."/>
            <person name="Pan Y."/>
            <person name="Xia L."/>
            <person name="Li J."/>
            <person name="Zhao F."/>
            <person name="Cao W."/>
        </authorList>
    </citation>
    <scope>NUCLEOTIDE SEQUENCE</scope>
    <source>
        <strain evidence="1">Dsil-2018</strain>
    </source>
</reference>
<gene>
    <name evidence="1" type="ORF">HPB49_000755</name>
</gene>
<accession>A0ACB8CJ10</accession>
<proteinExistence type="predicted"/>
<dbReference type="EMBL" id="CM023475">
    <property type="protein sequence ID" value="KAH7944814.1"/>
    <property type="molecule type" value="Genomic_DNA"/>
</dbReference>
<comment type="caution">
    <text evidence="1">The sequence shown here is derived from an EMBL/GenBank/DDBJ whole genome shotgun (WGS) entry which is preliminary data.</text>
</comment>
<protein>
    <submittedName>
        <fullName evidence="1">Uncharacterized protein</fullName>
    </submittedName>
</protein>
<keyword evidence="2" id="KW-1185">Reference proteome</keyword>